<feature type="transmembrane region" description="Helical" evidence="8">
    <location>
        <begin position="285"/>
        <end position="304"/>
    </location>
</feature>
<dbReference type="Gene3D" id="1.10.357.140">
    <property type="entry name" value="UbiA prenyltransferase"/>
    <property type="match status" value="1"/>
</dbReference>
<feature type="transmembrane region" description="Helical" evidence="8">
    <location>
        <begin position="156"/>
        <end position="176"/>
    </location>
</feature>
<feature type="transmembrane region" description="Helical" evidence="8">
    <location>
        <begin position="43"/>
        <end position="62"/>
    </location>
</feature>
<dbReference type="RefSeq" id="WP_283411072.1">
    <property type="nucleotide sequence ID" value="NZ_FXUA01000001.1"/>
</dbReference>
<feature type="transmembrane region" description="Helical" evidence="8">
    <location>
        <begin position="124"/>
        <end position="144"/>
    </location>
</feature>
<dbReference type="InterPro" id="IPR026046">
    <property type="entry name" value="UBIAD1"/>
</dbReference>
<keyword evidence="11" id="KW-1185">Reference proteome</keyword>
<comment type="caution">
    <text evidence="10">The sequence shown here is derived from an EMBL/GenBank/DDBJ whole genome shotgun (WGS) entry which is preliminary data.</text>
</comment>
<evidence type="ECO:0000256" key="3">
    <source>
        <dbReference type="ARBA" id="ARBA00022475"/>
    </source>
</evidence>
<comment type="subcellular location">
    <subcellularLocation>
        <location evidence="8">Cell membrane</location>
        <topology evidence="8">Multi-pass membrane protein</topology>
    </subcellularLocation>
    <subcellularLocation>
        <location evidence="1">Membrane</location>
        <topology evidence="1">Multi-pass membrane protein</topology>
    </subcellularLocation>
</comment>
<dbReference type="Proteomes" id="UP001157915">
    <property type="component" value="Unassembled WGS sequence"/>
</dbReference>
<dbReference type="InterPro" id="IPR000537">
    <property type="entry name" value="UbiA_prenyltransferase"/>
</dbReference>
<feature type="transmembrane region" description="Helical" evidence="8">
    <location>
        <begin position="252"/>
        <end position="269"/>
    </location>
</feature>
<dbReference type="EMBL" id="FXUA01000001">
    <property type="protein sequence ID" value="SMP02758.1"/>
    <property type="molecule type" value="Genomic_DNA"/>
</dbReference>
<keyword evidence="3 8" id="KW-1003">Cell membrane</keyword>
<evidence type="ECO:0000256" key="2">
    <source>
        <dbReference type="ARBA" id="ARBA00022428"/>
    </source>
</evidence>
<feature type="transmembrane region" description="Helical" evidence="8">
    <location>
        <begin position="182"/>
        <end position="199"/>
    </location>
</feature>
<evidence type="ECO:0000256" key="8">
    <source>
        <dbReference type="HAMAP-Rule" id="MF_01937"/>
    </source>
</evidence>
<comment type="function">
    <text evidence="8">Conversion of 1,4-dihydroxy-2-naphthoate (DHNA) to demethylmenaquinone (DMK).</text>
</comment>
<evidence type="ECO:0000256" key="1">
    <source>
        <dbReference type="ARBA" id="ARBA00004141"/>
    </source>
</evidence>
<organism evidence="10 11">
    <name type="scientific">Algoriphagus winogradskyi</name>
    <dbReference type="NCBI Taxonomy" id="237017"/>
    <lineage>
        <taxon>Bacteria</taxon>
        <taxon>Pseudomonadati</taxon>
        <taxon>Bacteroidota</taxon>
        <taxon>Cytophagia</taxon>
        <taxon>Cytophagales</taxon>
        <taxon>Cyclobacteriaceae</taxon>
        <taxon>Algoriphagus</taxon>
    </lineage>
</organism>
<feature type="transmembrane region" description="Helical" evidence="8">
    <location>
        <begin position="98"/>
        <end position="118"/>
    </location>
</feature>
<feature type="transmembrane region" description="Helical" evidence="8">
    <location>
        <begin position="20"/>
        <end position="37"/>
    </location>
</feature>
<evidence type="ECO:0000256" key="7">
    <source>
        <dbReference type="ARBA" id="ARBA00023136"/>
    </source>
</evidence>
<dbReference type="Pfam" id="PF01040">
    <property type="entry name" value="UbiA"/>
    <property type="match status" value="1"/>
</dbReference>
<dbReference type="EC" id="2.5.1.74" evidence="8 9"/>
<feature type="transmembrane region" description="Helical" evidence="8">
    <location>
        <begin position="227"/>
        <end position="246"/>
    </location>
</feature>
<accession>A0ABY1N7T4</accession>
<evidence type="ECO:0000313" key="10">
    <source>
        <dbReference type="EMBL" id="SMP02758.1"/>
    </source>
</evidence>
<evidence type="ECO:0000256" key="9">
    <source>
        <dbReference type="NCBIfam" id="TIGR00751"/>
    </source>
</evidence>
<evidence type="ECO:0000256" key="5">
    <source>
        <dbReference type="ARBA" id="ARBA00022692"/>
    </source>
</evidence>
<dbReference type="InterPro" id="IPR004657">
    <property type="entry name" value="MenA"/>
</dbReference>
<sequence length="306" mass="33752">MKQAIQTKKEAWLHAVRLRTLPLALASIFAGSFLAVYKEVFRWEILLLASLTTIFLQILSNLSNDYGDTIHGADHQDRQGPMRAVQSGLITLPEMKKAMYLFGALALISGLLLLYFAVQDWVLFGIFLGLGLASIWAAISYTSGNNPYGYAGLGDISVFIFFGLLGVFGTFFLHSLTWDDSIIWIGIALGLFSTAVLNINNIRDIESDTTAGKKSIPVRIGRKAANIYNWFLILGGNYCLLIFAFVTKEWTTLLALALFPLMIRIGISVQKGKDSEAIDPNLKKMALSTLVWVILFGIGLVFLGKS</sequence>
<reference evidence="10 11" key="1">
    <citation type="submission" date="2017-05" db="EMBL/GenBank/DDBJ databases">
        <authorList>
            <person name="Varghese N."/>
            <person name="Submissions S."/>
        </authorList>
    </citation>
    <scope>NUCLEOTIDE SEQUENCE [LARGE SCALE GENOMIC DNA]</scope>
    <source>
        <strain evidence="10 11">DSM 15360</strain>
    </source>
</reference>
<dbReference type="InterPro" id="IPR044878">
    <property type="entry name" value="UbiA_sf"/>
</dbReference>
<proteinExistence type="inferred from homology"/>
<evidence type="ECO:0000313" key="11">
    <source>
        <dbReference type="Proteomes" id="UP001157915"/>
    </source>
</evidence>
<evidence type="ECO:0000256" key="4">
    <source>
        <dbReference type="ARBA" id="ARBA00022679"/>
    </source>
</evidence>
<dbReference type="PIRSF" id="PIRSF005355">
    <property type="entry name" value="UBIAD1"/>
    <property type="match status" value="1"/>
</dbReference>
<protein>
    <recommendedName>
        <fullName evidence="8 9">1,4-dihydroxy-2-naphthoate octaprenyltransferase</fullName>
        <shortName evidence="8">DHNA-octaprenyltransferase</shortName>
        <ecNumber evidence="8 9">2.5.1.74</ecNumber>
    </recommendedName>
</protein>
<dbReference type="HAMAP" id="MF_01937">
    <property type="entry name" value="MenA_1"/>
    <property type="match status" value="1"/>
</dbReference>
<comment type="similarity">
    <text evidence="8">Belongs to the MenA family. Type 1 subfamily.</text>
</comment>
<keyword evidence="6 8" id="KW-1133">Transmembrane helix</keyword>
<gene>
    <name evidence="8" type="primary">menA</name>
    <name evidence="10" type="ORF">SAMN06265367_101122</name>
</gene>
<keyword evidence="2 8" id="KW-0474">Menaquinone biosynthesis</keyword>
<dbReference type="NCBIfam" id="NF004750">
    <property type="entry name" value="PRK06080.1-2"/>
    <property type="match status" value="1"/>
</dbReference>
<dbReference type="NCBIfam" id="TIGR00751">
    <property type="entry name" value="menA"/>
    <property type="match status" value="1"/>
</dbReference>
<dbReference type="PANTHER" id="PTHR13929">
    <property type="entry name" value="1,4-DIHYDROXY-2-NAPHTHOATE OCTAPRENYLTRANSFERASE"/>
    <property type="match status" value="1"/>
</dbReference>
<name>A0ABY1N7T4_9BACT</name>
<comment type="catalytic activity">
    <reaction evidence="8">
        <text>an all-trans-polyprenyl diphosphate + 1,4-dihydroxy-2-naphthoate + H(+) = a 2-demethylmenaquinol + CO2 + diphosphate</text>
        <dbReference type="Rhea" id="RHEA:26478"/>
        <dbReference type="Rhea" id="RHEA-COMP:9563"/>
        <dbReference type="Rhea" id="RHEA-COMP:9564"/>
        <dbReference type="ChEBI" id="CHEBI:11173"/>
        <dbReference type="ChEBI" id="CHEBI:15378"/>
        <dbReference type="ChEBI" id="CHEBI:16526"/>
        <dbReference type="ChEBI" id="CHEBI:33019"/>
        <dbReference type="ChEBI" id="CHEBI:55437"/>
        <dbReference type="ChEBI" id="CHEBI:58914"/>
        <dbReference type="EC" id="2.5.1.74"/>
    </reaction>
</comment>
<dbReference type="PANTHER" id="PTHR13929:SF0">
    <property type="entry name" value="UBIA PRENYLTRANSFERASE DOMAIN-CONTAINING PROTEIN 1"/>
    <property type="match status" value="1"/>
</dbReference>
<keyword evidence="5 8" id="KW-0812">Transmembrane</keyword>
<comment type="pathway">
    <text evidence="8">Quinol/quinone metabolism; menaquinone biosynthesis; menaquinol from 1,4-dihydroxy-2-naphthoate: step 1/2.</text>
</comment>
<evidence type="ECO:0000256" key="6">
    <source>
        <dbReference type="ARBA" id="ARBA00022989"/>
    </source>
</evidence>
<dbReference type="Gene3D" id="1.20.120.1780">
    <property type="entry name" value="UbiA prenyltransferase"/>
    <property type="match status" value="1"/>
</dbReference>
<keyword evidence="4 8" id="KW-0808">Transferase</keyword>
<keyword evidence="7 8" id="KW-0472">Membrane</keyword>
<dbReference type="CDD" id="cd13962">
    <property type="entry name" value="PT_UbiA_UBIAD1"/>
    <property type="match status" value="1"/>
</dbReference>